<dbReference type="InterPro" id="IPR005182">
    <property type="entry name" value="YdbS-like_PH"/>
</dbReference>
<feature type="region of interest" description="Disordered" evidence="1">
    <location>
        <begin position="1"/>
        <end position="92"/>
    </location>
</feature>
<keyword evidence="2" id="KW-0472">Membrane</keyword>
<dbReference type="PANTHER" id="PTHR34473:SF3">
    <property type="entry name" value="TRANSMEMBRANE PROTEIN-RELATED"/>
    <property type="match status" value="1"/>
</dbReference>
<sequence length="249" mass="26312">MNPEEHLSTPVSQGDPEPVTVSSPTGAAVSAQPAEAAQHTEAAVPATAAHAAHAAHAAPAEQPVPAAQTAEATSAEQAAPEDQAEQVTPAAQPAHEWTRVATSYAWADLAINLLLVVAVAAVGAFIFFINDQDLPLVPMILIPCVVVVLLINALLAFRRVRAIGYILREDDLLFRRGIMFERVIAVPYGRLQLVDVTRGPLLRSLGLATLKFVTASAATGVQLPGLKLEDAEALRDHLVQLAETRRSGL</sequence>
<protein>
    <submittedName>
        <fullName evidence="4">Membrane protein YdbS with pleckstrin-like domain</fullName>
    </submittedName>
</protein>
<keyword evidence="2" id="KW-1133">Transmembrane helix</keyword>
<dbReference type="AlphaFoldDB" id="A0A940PV35"/>
<proteinExistence type="predicted"/>
<reference evidence="4" key="1">
    <citation type="submission" date="2021-02" db="EMBL/GenBank/DDBJ databases">
        <title>Sequencing the genomes of 1000 actinobacteria strains.</title>
        <authorList>
            <person name="Klenk H.-P."/>
        </authorList>
    </citation>
    <scope>NUCLEOTIDE SEQUENCE</scope>
    <source>
        <strain evidence="4">DSM 22850</strain>
    </source>
</reference>
<dbReference type="EMBL" id="JAFIDA010000001">
    <property type="protein sequence ID" value="MBP1325776.1"/>
    <property type="molecule type" value="Genomic_DNA"/>
</dbReference>
<gene>
    <name evidence="4" type="ORF">JOF28_001008</name>
</gene>
<dbReference type="PANTHER" id="PTHR34473">
    <property type="entry name" value="UPF0699 TRANSMEMBRANE PROTEIN YDBS"/>
    <property type="match status" value="1"/>
</dbReference>
<accession>A0A940PV35</accession>
<name>A0A940PV35_9MICO</name>
<evidence type="ECO:0000313" key="5">
    <source>
        <dbReference type="Proteomes" id="UP000675163"/>
    </source>
</evidence>
<comment type="caution">
    <text evidence="4">The sequence shown here is derived from an EMBL/GenBank/DDBJ whole genome shotgun (WGS) entry which is preliminary data.</text>
</comment>
<keyword evidence="2" id="KW-0812">Transmembrane</keyword>
<feature type="domain" description="YdbS-like PH" evidence="3">
    <location>
        <begin position="161"/>
        <end position="238"/>
    </location>
</feature>
<feature type="compositionally biased region" description="Low complexity" evidence="1">
    <location>
        <begin position="27"/>
        <end position="81"/>
    </location>
</feature>
<feature type="transmembrane region" description="Helical" evidence="2">
    <location>
        <begin position="109"/>
        <end position="130"/>
    </location>
</feature>
<dbReference type="Proteomes" id="UP000675163">
    <property type="component" value="Unassembled WGS sequence"/>
</dbReference>
<evidence type="ECO:0000313" key="4">
    <source>
        <dbReference type="EMBL" id="MBP1325776.1"/>
    </source>
</evidence>
<evidence type="ECO:0000259" key="3">
    <source>
        <dbReference type="Pfam" id="PF03703"/>
    </source>
</evidence>
<evidence type="ECO:0000256" key="2">
    <source>
        <dbReference type="SAM" id="Phobius"/>
    </source>
</evidence>
<organism evidence="4 5">
    <name type="scientific">Leucobacter exalbidus</name>
    <dbReference type="NCBI Taxonomy" id="662960"/>
    <lineage>
        <taxon>Bacteria</taxon>
        <taxon>Bacillati</taxon>
        <taxon>Actinomycetota</taxon>
        <taxon>Actinomycetes</taxon>
        <taxon>Micrococcales</taxon>
        <taxon>Microbacteriaceae</taxon>
        <taxon>Leucobacter</taxon>
    </lineage>
</organism>
<feature type="transmembrane region" description="Helical" evidence="2">
    <location>
        <begin position="136"/>
        <end position="157"/>
    </location>
</feature>
<keyword evidence="5" id="KW-1185">Reference proteome</keyword>
<evidence type="ECO:0000256" key="1">
    <source>
        <dbReference type="SAM" id="MobiDB-lite"/>
    </source>
</evidence>
<dbReference type="Pfam" id="PF03703">
    <property type="entry name" value="bPH_2"/>
    <property type="match status" value="1"/>
</dbReference>